<sequence>MRRPLFGTALSEDFMARILGGFFQGAQEVSAAAAPLFQGRRPTSPLPYWQ</sequence>
<dbReference type="EMBL" id="BTTX01000005">
    <property type="protein sequence ID" value="GMU09110.1"/>
    <property type="molecule type" value="Genomic_DNA"/>
</dbReference>
<accession>A0ABQ6QYH8</accession>
<keyword evidence="2" id="KW-1185">Reference proteome</keyword>
<evidence type="ECO:0000313" key="2">
    <source>
        <dbReference type="Proteomes" id="UP001342631"/>
    </source>
</evidence>
<organism evidence="1 2">
    <name type="scientific">Corallococcus caeni</name>
    <dbReference type="NCBI Taxonomy" id="3082388"/>
    <lineage>
        <taxon>Bacteria</taxon>
        <taxon>Pseudomonadati</taxon>
        <taxon>Myxococcota</taxon>
        <taxon>Myxococcia</taxon>
        <taxon>Myxococcales</taxon>
        <taxon>Cystobacterineae</taxon>
        <taxon>Myxococcaceae</taxon>
        <taxon>Corallococcus</taxon>
    </lineage>
</organism>
<comment type="caution">
    <text evidence="1">The sequence shown here is derived from an EMBL/GenBank/DDBJ whole genome shotgun (WGS) entry which is preliminary data.</text>
</comment>
<dbReference type="Proteomes" id="UP001342631">
    <property type="component" value="Unassembled WGS sequence"/>
</dbReference>
<gene>
    <name evidence="1" type="ORF">ASNO1_53630</name>
</gene>
<evidence type="ECO:0000313" key="1">
    <source>
        <dbReference type="EMBL" id="GMU09110.1"/>
    </source>
</evidence>
<reference evidence="1 2" key="1">
    <citation type="journal article" date="2024" name="Arch. Microbiol.">
        <title>Corallococcus caeni sp. nov., a novel myxobacterium isolated from activated sludge.</title>
        <authorList>
            <person name="Tomita S."/>
            <person name="Nakai R."/>
            <person name="Kuroda K."/>
            <person name="Kurashita H."/>
            <person name="Hatamoto M."/>
            <person name="Yamaguchi T."/>
            <person name="Narihiro T."/>
        </authorList>
    </citation>
    <scope>NUCLEOTIDE SEQUENCE [LARGE SCALE GENOMIC DNA]</scope>
    <source>
        <strain evidence="1 2">NO1</strain>
    </source>
</reference>
<proteinExistence type="predicted"/>
<name>A0ABQ6QYH8_9BACT</name>
<protein>
    <submittedName>
        <fullName evidence="1">Uncharacterized protein</fullName>
    </submittedName>
</protein>